<evidence type="ECO:0000259" key="13">
    <source>
        <dbReference type="PROSITE" id="PS51093"/>
    </source>
</evidence>
<feature type="transmembrane region" description="Helical" evidence="12">
    <location>
        <begin position="600"/>
        <end position="624"/>
    </location>
</feature>
<dbReference type="SUPFAM" id="SSF55604">
    <property type="entry name" value="Glucose permease domain IIB"/>
    <property type="match status" value="1"/>
</dbReference>
<dbReference type="InterPro" id="IPR036878">
    <property type="entry name" value="Glu_permease_IIB"/>
</dbReference>
<feature type="domain" description="PTS EIIB type-1" evidence="14">
    <location>
        <begin position="176"/>
        <end position="258"/>
    </location>
</feature>
<feature type="transmembrane region" description="Helical" evidence="12">
    <location>
        <begin position="388"/>
        <end position="406"/>
    </location>
</feature>
<dbReference type="Pfam" id="PF00367">
    <property type="entry name" value="PTS_EIIB"/>
    <property type="match status" value="1"/>
</dbReference>
<keyword evidence="6" id="KW-0598">Phosphotransferase system</keyword>
<sequence length="832" mass="94362">MEKIKIYSPVDGFVDAIENMSDEVFSNKMLGDGFLVKPKSNDFYSFFEKANVEMIFDTKHAIALKDEKTNCVGLMHIGLDTVTLKGEPFEVKTKLQESVGKEQILVSADLLTIEKKNIKTDTAVVFEVNQFENFNFELLKKGEVKHGDLIAEITFDKAVETNNEMIELIKQENQFLRASKTIFKSVGSKENINDFYNCMTRLRIVVKDPKKVEIEKIKKIDIVKGINWNGNELQIIIGGTVVKLKEEFQMVYDNVDRSIKVENKQKWYKKIMPTITGIMMPTIPVLMTIGLIGALYNILLLTGAVKGLPESGNVLELDVMSGVLYILSKVGLNLIGIIFIYTTVRYLKGNTVMAIFIGFTLITPLFVFDGVNGWELFKVGNTSISAKNYVDSMLPFIIAGFIYFYLDKWVKTWMPSSIDVVFRHTLCYLFTILITLFAVGPIFGLLEEVMARTFLAFEKLPVGIGVAIFAFLWQILVLTGSHVAVVVAMQPAAITLGYSVIYLGVLFAPWGQVAASLGVAAKTKDSRLKQVAYASLPAGIFGITEPIIYGITLPRLKPFIFGCIASAAGVLVAANTGAFVDVKGYFTMGIVTLLSIGPKPIFILWAVIGLAVTFGISFSLTYFFDVDRVTEYNGVKKTIKKIAWKYSKLSKNNIKKSNDELKTMFAKDLELLKTNQNKFIEYEKEFVKFQKISIKIEKLNEKEEKIKDSLYKKALRNKNKEEYKVLAEQYNNFNLNDKKQPLITRKQEIVDGLDKQKVILEEIRNNCLLELENKVDQLTNTLKFNQISEYKNDFYNDLNSLEIFFGNIDKKEFKFDNKLYKKELTKRRELNA</sequence>
<dbReference type="RefSeq" id="WP_166508347.1">
    <property type="nucleotide sequence ID" value="NZ_CP043026.1"/>
</dbReference>
<dbReference type="GO" id="GO:0016301">
    <property type="term" value="F:kinase activity"/>
    <property type="evidence" value="ECO:0007669"/>
    <property type="project" value="UniProtKB-KW"/>
</dbReference>
<feature type="transmembrane region" description="Helical" evidence="12">
    <location>
        <begin position="559"/>
        <end position="580"/>
    </location>
</feature>
<dbReference type="InterPro" id="IPR018113">
    <property type="entry name" value="PTrfase_EIIB_Cys"/>
</dbReference>
<dbReference type="Pfam" id="PF00358">
    <property type="entry name" value="PTS_EIIA_1"/>
    <property type="match status" value="1"/>
</dbReference>
<protein>
    <submittedName>
        <fullName evidence="16">PTS system, beta-glucoside-specific IIA component</fullName>
    </submittedName>
</protein>
<organism evidence="16 17">
    <name type="scientific">Spiroplasma chinense</name>
    <dbReference type="NCBI Taxonomy" id="216932"/>
    <lineage>
        <taxon>Bacteria</taxon>
        <taxon>Bacillati</taxon>
        <taxon>Mycoplasmatota</taxon>
        <taxon>Mollicutes</taxon>
        <taxon>Entomoplasmatales</taxon>
        <taxon>Spiroplasmataceae</taxon>
        <taxon>Spiroplasma</taxon>
    </lineage>
</organism>
<dbReference type="InterPro" id="IPR001127">
    <property type="entry name" value="PTS_EIIA_1_perm"/>
</dbReference>
<dbReference type="AlphaFoldDB" id="A0A5B9Y4K2"/>
<proteinExistence type="predicted"/>
<dbReference type="GO" id="GO:0008982">
    <property type="term" value="F:protein-N(PI)-phosphohistidine-sugar phosphotransferase activity"/>
    <property type="evidence" value="ECO:0007669"/>
    <property type="project" value="InterPro"/>
</dbReference>
<dbReference type="Proteomes" id="UP000323144">
    <property type="component" value="Chromosome"/>
</dbReference>
<evidence type="ECO:0000256" key="11">
    <source>
        <dbReference type="PROSITE-ProRule" id="PRU00421"/>
    </source>
</evidence>
<dbReference type="PROSITE" id="PS51098">
    <property type="entry name" value="PTS_EIIB_TYPE_1"/>
    <property type="match status" value="1"/>
</dbReference>
<evidence type="ECO:0000259" key="15">
    <source>
        <dbReference type="PROSITE" id="PS51103"/>
    </source>
</evidence>
<keyword evidence="17" id="KW-1185">Reference proteome</keyword>
<dbReference type="Gene3D" id="3.30.1360.60">
    <property type="entry name" value="Glucose permease domain IIB"/>
    <property type="match status" value="1"/>
</dbReference>
<dbReference type="GO" id="GO:0090589">
    <property type="term" value="F:protein-phosphocysteine-trehalose phosphotransferase system transporter activity"/>
    <property type="evidence" value="ECO:0007669"/>
    <property type="project" value="TreeGrafter"/>
</dbReference>
<dbReference type="InterPro" id="IPR011055">
    <property type="entry name" value="Dup_hybrid_motif"/>
</dbReference>
<comment type="subcellular location">
    <subcellularLocation>
        <location evidence="1">Cell membrane</location>
        <topology evidence="1">Multi-pass membrane protein</topology>
    </subcellularLocation>
</comment>
<dbReference type="GO" id="GO:0005886">
    <property type="term" value="C:plasma membrane"/>
    <property type="evidence" value="ECO:0007669"/>
    <property type="project" value="UniProtKB-SubCell"/>
</dbReference>
<evidence type="ECO:0000256" key="7">
    <source>
        <dbReference type="ARBA" id="ARBA00022692"/>
    </source>
</evidence>
<feature type="transmembrane region" description="Helical" evidence="12">
    <location>
        <begin position="466"/>
        <end position="488"/>
    </location>
</feature>
<dbReference type="GO" id="GO:0015771">
    <property type="term" value="P:trehalose transport"/>
    <property type="evidence" value="ECO:0007669"/>
    <property type="project" value="TreeGrafter"/>
</dbReference>
<accession>A0A5B9Y4K2</accession>
<feature type="transmembrane region" description="Helical" evidence="12">
    <location>
        <begin position="274"/>
        <end position="299"/>
    </location>
</feature>
<dbReference type="Gene3D" id="2.70.70.10">
    <property type="entry name" value="Glucose Permease (Domain IIA)"/>
    <property type="match status" value="1"/>
</dbReference>
<reference evidence="16 17" key="1">
    <citation type="submission" date="2019-08" db="EMBL/GenBank/DDBJ databases">
        <title>Complete genome sequence of Spiroplasma chinense CCH (DSM 19755).</title>
        <authorList>
            <person name="Shen H.-Y."/>
            <person name="Lin Y.-C."/>
            <person name="Chou L."/>
            <person name="Kuo C.-H."/>
        </authorList>
    </citation>
    <scope>NUCLEOTIDE SEQUENCE [LARGE SCALE GENOMIC DNA]</scope>
    <source>
        <strain evidence="16 17">CCH</strain>
    </source>
</reference>
<dbReference type="Pfam" id="PF02378">
    <property type="entry name" value="PTS_EIIC"/>
    <property type="match status" value="1"/>
</dbReference>
<dbReference type="PROSITE" id="PS51103">
    <property type="entry name" value="PTS_EIIC_TYPE_1"/>
    <property type="match status" value="1"/>
</dbReference>
<dbReference type="KEGG" id="schi:SCHIN_v1c07760"/>
<feature type="active site" description="Phosphocysteine intermediate; for EIIB activity" evidence="11">
    <location>
        <position position="198"/>
    </location>
</feature>
<evidence type="ECO:0000313" key="17">
    <source>
        <dbReference type="Proteomes" id="UP000323144"/>
    </source>
</evidence>
<keyword evidence="7 12" id="KW-0812">Transmembrane</keyword>
<evidence type="ECO:0000256" key="4">
    <source>
        <dbReference type="ARBA" id="ARBA00022597"/>
    </source>
</evidence>
<keyword evidence="9 12" id="KW-1133">Transmembrane helix</keyword>
<keyword evidence="4" id="KW-0762">Sugar transport</keyword>
<feature type="transmembrane region" description="Helical" evidence="12">
    <location>
        <begin position="351"/>
        <end position="368"/>
    </location>
</feature>
<dbReference type="InterPro" id="IPR001996">
    <property type="entry name" value="PTS_IIB_1"/>
</dbReference>
<feature type="transmembrane region" description="Helical" evidence="12">
    <location>
        <begin position="319"/>
        <end position="344"/>
    </location>
</feature>
<name>A0A5B9Y4K2_9MOLU</name>
<dbReference type="InterPro" id="IPR050558">
    <property type="entry name" value="PTS_Sugar-Specific_Components"/>
</dbReference>
<keyword evidence="5" id="KW-0808">Transferase</keyword>
<dbReference type="PROSITE" id="PS01035">
    <property type="entry name" value="PTS_EIIB_TYPE_1_CYS"/>
    <property type="match status" value="1"/>
</dbReference>
<dbReference type="InterPro" id="IPR013013">
    <property type="entry name" value="PTS_EIIC_1"/>
</dbReference>
<evidence type="ECO:0000256" key="9">
    <source>
        <dbReference type="ARBA" id="ARBA00022989"/>
    </source>
</evidence>
<evidence type="ECO:0000256" key="2">
    <source>
        <dbReference type="ARBA" id="ARBA00022448"/>
    </source>
</evidence>
<evidence type="ECO:0000259" key="14">
    <source>
        <dbReference type="PROSITE" id="PS51098"/>
    </source>
</evidence>
<dbReference type="PANTHER" id="PTHR30175">
    <property type="entry name" value="PHOSPHOTRANSFERASE SYSTEM TRANSPORT PROTEIN"/>
    <property type="match status" value="1"/>
</dbReference>
<evidence type="ECO:0000256" key="6">
    <source>
        <dbReference type="ARBA" id="ARBA00022683"/>
    </source>
</evidence>
<evidence type="ECO:0000256" key="8">
    <source>
        <dbReference type="ARBA" id="ARBA00022777"/>
    </source>
</evidence>
<keyword evidence="10 12" id="KW-0472">Membrane</keyword>
<evidence type="ECO:0000256" key="5">
    <source>
        <dbReference type="ARBA" id="ARBA00022679"/>
    </source>
</evidence>
<evidence type="ECO:0000256" key="10">
    <source>
        <dbReference type="ARBA" id="ARBA00023136"/>
    </source>
</evidence>
<dbReference type="PROSITE" id="PS51093">
    <property type="entry name" value="PTS_EIIA_TYPE_1"/>
    <property type="match status" value="1"/>
</dbReference>
<feature type="domain" description="PTS EIIC type-1" evidence="15">
    <location>
        <begin position="273"/>
        <end position="638"/>
    </location>
</feature>
<feature type="domain" description="PTS EIIA type-1" evidence="13">
    <location>
        <begin position="22"/>
        <end position="128"/>
    </location>
</feature>
<dbReference type="PANTHER" id="PTHR30175:SF1">
    <property type="entry name" value="PTS SYSTEM ARBUTIN-, CELLOBIOSE-, AND SALICIN-SPECIFIC EIIBC COMPONENT-RELATED"/>
    <property type="match status" value="1"/>
</dbReference>
<evidence type="ECO:0000256" key="3">
    <source>
        <dbReference type="ARBA" id="ARBA00022475"/>
    </source>
</evidence>
<evidence type="ECO:0000256" key="12">
    <source>
        <dbReference type="SAM" id="Phobius"/>
    </source>
</evidence>
<feature type="transmembrane region" description="Helical" evidence="12">
    <location>
        <begin position="500"/>
        <end position="519"/>
    </location>
</feature>
<gene>
    <name evidence="16" type="primary">bglF</name>
    <name evidence="16" type="ORF">SCHIN_v1c07760</name>
</gene>
<dbReference type="InterPro" id="IPR003352">
    <property type="entry name" value="PTS_EIIC"/>
</dbReference>
<dbReference type="SUPFAM" id="SSF51261">
    <property type="entry name" value="Duplicated hybrid motif"/>
    <property type="match status" value="1"/>
</dbReference>
<dbReference type="EMBL" id="CP043026">
    <property type="protein sequence ID" value="QEH61971.1"/>
    <property type="molecule type" value="Genomic_DNA"/>
</dbReference>
<keyword evidence="3" id="KW-1003">Cell membrane</keyword>
<keyword evidence="8" id="KW-0418">Kinase</keyword>
<keyword evidence="2" id="KW-0813">Transport</keyword>
<feature type="transmembrane region" description="Helical" evidence="12">
    <location>
        <begin position="531"/>
        <end position="552"/>
    </location>
</feature>
<evidence type="ECO:0000313" key="16">
    <source>
        <dbReference type="EMBL" id="QEH61971.1"/>
    </source>
</evidence>
<dbReference type="GO" id="GO:0009401">
    <property type="term" value="P:phosphoenolpyruvate-dependent sugar phosphotransferase system"/>
    <property type="evidence" value="ECO:0007669"/>
    <property type="project" value="UniProtKB-KW"/>
</dbReference>
<feature type="transmembrane region" description="Helical" evidence="12">
    <location>
        <begin position="426"/>
        <end position="446"/>
    </location>
</feature>
<evidence type="ECO:0000256" key="1">
    <source>
        <dbReference type="ARBA" id="ARBA00004651"/>
    </source>
</evidence>